<dbReference type="InterPro" id="IPR036866">
    <property type="entry name" value="RibonucZ/Hydroxyglut_hydro"/>
</dbReference>
<dbReference type="EMBL" id="CADCTO010000470">
    <property type="protein sequence ID" value="CAA9280582.1"/>
    <property type="molecule type" value="Genomic_DNA"/>
</dbReference>
<accession>A0A6J4JK79</accession>
<organism evidence="1">
    <name type="scientific">uncultured Armatimonadetes bacterium</name>
    <dbReference type="NCBI Taxonomy" id="157466"/>
    <lineage>
        <taxon>Bacteria</taxon>
        <taxon>Bacillati</taxon>
        <taxon>Armatimonadota</taxon>
        <taxon>environmental samples</taxon>
    </lineage>
</organism>
<evidence type="ECO:0008006" key="2">
    <source>
        <dbReference type="Google" id="ProtNLM"/>
    </source>
</evidence>
<name>A0A6J4JK79_9BACT</name>
<dbReference type="Gene3D" id="3.60.15.10">
    <property type="entry name" value="Ribonuclease Z/Hydroxyacylglutathione hydrolase-like"/>
    <property type="match status" value="1"/>
</dbReference>
<gene>
    <name evidence="1" type="ORF">AVDCRST_MAG63-3517</name>
</gene>
<protein>
    <recommendedName>
        <fullName evidence="2">Zn-dependent hydrolases of the beta-lactamase fold</fullName>
    </recommendedName>
</protein>
<proteinExistence type="predicted"/>
<reference evidence="1" key="1">
    <citation type="submission" date="2020-02" db="EMBL/GenBank/DDBJ databases">
        <authorList>
            <person name="Meier V. D."/>
        </authorList>
    </citation>
    <scope>NUCLEOTIDE SEQUENCE</scope>
    <source>
        <strain evidence="1">AVDCRST_MAG63</strain>
    </source>
</reference>
<sequence>MHITWYGHAAFLLDGANAHGKRVRVVLDPYRAPDVGSYAPIDDTADLVAVSHENAKYHSHVAGVGGDPQVVDGLALLDAPEQPRIARGVPFTAVRVWENDRHDEPLAMLGVTLGGVRVLHMGDCGHALSPEQVAACGRVDVLLALAGGAPTLALPDLAAFVRDLAPRVVIPMHFGNDKINLNLRPVEDFLSLVPPESVRRFDTPTVEVTPDSMPATTEVWVLPPAR</sequence>
<evidence type="ECO:0000313" key="1">
    <source>
        <dbReference type="EMBL" id="CAA9280582.1"/>
    </source>
</evidence>
<dbReference type="PANTHER" id="PTHR39189:SF1">
    <property type="entry name" value="UPF0173 METAL-DEPENDENT HYDROLASE YTKL"/>
    <property type="match status" value="1"/>
</dbReference>
<dbReference type="AlphaFoldDB" id="A0A6J4JK79"/>
<dbReference type="SUPFAM" id="SSF56281">
    <property type="entry name" value="Metallo-hydrolase/oxidoreductase"/>
    <property type="match status" value="1"/>
</dbReference>
<dbReference type="PANTHER" id="PTHR39189">
    <property type="entry name" value="UPF0173 METAL-DEPENDENT HYDROLASE YTKL"/>
    <property type="match status" value="1"/>
</dbReference>
<dbReference type="Pfam" id="PF13483">
    <property type="entry name" value="Lactamase_B_3"/>
    <property type="match status" value="1"/>
</dbReference>